<feature type="region of interest" description="Disordered" evidence="2">
    <location>
        <begin position="1326"/>
        <end position="1367"/>
    </location>
</feature>
<gene>
    <name evidence="4" type="ORF">MCOR_7868</name>
</gene>
<dbReference type="EMBL" id="CACVKT020001464">
    <property type="protein sequence ID" value="CAC5368272.1"/>
    <property type="molecule type" value="Genomic_DNA"/>
</dbReference>
<dbReference type="OrthoDB" id="6088188at2759"/>
<feature type="compositionally biased region" description="Polar residues" evidence="2">
    <location>
        <begin position="1336"/>
        <end position="1350"/>
    </location>
</feature>
<dbReference type="PANTHER" id="PTHR17469:SF15">
    <property type="entry name" value="ITPR-INTERACTING DOMAIN-CONTAINING PROTEIN"/>
    <property type="match status" value="1"/>
</dbReference>
<dbReference type="PANTHER" id="PTHR17469">
    <property type="entry name" value="SPERM SPECIFIC ANTIGEN 2-RELATED"/>
    <property type="match status" value="1"/>
</dbReference>
<dbReference type="GO" id="GO:0005102">
    <property type="term" value="F:signaling receptor binding"/>
    <property type="evidence" value="ECO:0007669"/>
    <property type="project" value="InterPro"/>
</dbReference>
<dbReference type="SMART" id="SM01257">
    <property type="entry name" value="KRAP_IP3R_bind"/>
    <property type="match status" value="1"/>
</dbReference>
<evidence type="ECO:0000259" key="3">
    <source>
        <dbReference type="SMART" id="SM01257"/>
    </source>
</evidence>
<evidence type="ECO:0000313" key="5">
    <source>
        <dbReference type="Proteomes" id="UP000507470"/>
    </source>
</evidence>
<dbReference type="Pfam" id="PF14722">
    <property type="entry name" value="KRAP_IP3R_bind"/>
    <property type="match status" value="1"/>
</dbReference>
<evidence type="ECO:0000256" key="1">
    <source>
        <dbReference type="SAM" id="Coils"/>
    </source>
</evidence>
<feature type="region of interest" description="Disordered" evidence="2">
    <location>
        <begin position="144"/>
        <end position="194"/>
    </location>
</feature>
<keyword evidence="1" id="KW-0175">Coiled coil</keyword>
<protein>
    <recommendedName>
        <fullName evidence="3">ITPR-interacting domain-containing protein</fullName>
    </recommendedName>
</protein>
<dbReference type="InterPro" id="IPR029325">
    <property type="entry name" value="ITPR-bd"/>
</dbReference>
<feature type="region of interest" description="Disordered" evidence="2">
    <location>
        <begin position="1029"/>
        <end position="1065"/>
    </location>
</feature>
<feature type="compositionally biased region" description="Polar residues" evidence="2">
    <location>
        <begin position="611"/>
        <end position="624"/>
    </location>
</feature>
<dbReference type="InterPro" id="IPR043444">
    <property type="entry name" value="TESPA1-like"/>
</dbReference>
<feature type="coiled-coil region" evidence="1">
    <location>
        <begin position="1384"/>
        <end position="1418"/>
    </location>
</feature>
<feature type="compositionally biased region" description="Basic and acidic residues" evidence="2">
    <location>
        <begin position="532"/>
        <end position="541"/>
    </location>
</feature>
<feature type="domain" description="ITPR-interacting" evidence="3">
    <location>
        <begin position="364"/>
        <end position="505"/>
    </location>
</feature>
<dbReference type="Proteomes" id="UP000507470">
    <property type="component" value="Unassembled WGS sequence"/>
</dbReference>
<keyword evidence="5" id="KW-1185">Reference proteome</keyword>
<feature type="region of interest" description="Disordered" evidence="2">
    <location>
        <begin position="611"/>
        <end position="641"/>
    </location>
</feature>
<evidence type="ECO:0000313" key="4">
    <source>
        <dbReference type="EMBL" id="CAC5368272.1"/>
    </source>
</evidence>
<evidence type="ECO:0000256" key="2">
    <source>
        <dbReference type="SAM" id="MobiDB-lite"/>
    </source>
</evidence>
<feature type="region of interest" description="Disordered" evidence="2">
    <location>
        <begin position="46"/>
        <end position="79"/>
    </location>
</feature>
<accession>A0A6J8AHR3</accession>
<feature type="compositionally biased region" description="Basic and acidic residues" evidence="2">
    <location>
        <begin position="287"/>
        <end position="303"/>
    </location>
</feature>
<feature type="compositionally biased region" description="Polar residues" evidence="2">
    <location>
        <begin position="542"/>
        <end position="551"/>
    </location>
</feature>
<feature type="compositionally biased region" description="Basic and acidic residues" evidence="2">
    <location>
        <begin position="251"/>
        <end position="265"/>
    </location>
</feature>
<feature type="compositionally biased region" description="Polar residues" evidence="2">
    <location>
        <begin position="561"/>
        <end position="570"/>
    </location>
</feature>
<feature type="region of interest" description="Disordered" evidence="2">
    <location>
        <begin position="532"/>
        <end position="570"/>
    </location>
</feature>
<proteinExistence type="predicted"/>
<feature type="coiled-coil region" evidence="1">
    <location>
        <begin position="1218"/>
        <end position="1245"/>
    </location>
</feature>
<name>A0A6J8AHR3_MYTCO</name>
<feature type="region of interest" description="Disordered" evidence="2">
    <location>
        <begin position="351"/>
        <end position="377"/>
    </location>
</feature>
<organism evidence="4 5">
    <name type="scientific">Mytilus coruscus</name>
    <name type="common">Sea mussel</name>
    <dbReference type="NCBI Taxonomy" id="42192"/>
    <lineage>
        <taxon>Eukaryota</taxon>
        <taxon>Metazoa</taxon>
        <taxon>Spiralia</taxon>
        <taxon>Lophotrochozoa</taxon>
        <taxon>Mollusca</taxon>
        <taxon>Bivalvia</taxon>
        <taxon>Autobranchia</taxon>
        <taxon>Pteriomorphia</taxon>
        <taxon>Mytilida</taxon>
        <taxon>Mytiloidea</taxon>
        <taxon>Mytilidae</taxon>
        <taxon>Mytilinae</taxon>
        <taxon>Mytilus</taxon>
    </lineage>
</organism>
<sequence length="1432" mass="161308">MKRVYRHLSKKPKYCTKSTKYVTEANKQDVPDIVDDIQWDQGDLGTWHQHHQHSNHSDQLSHVTTEKNPGTNETPEHKVEQTNNEILTEWDSQFDFCFKDSPNNSPVKSMLKKETSVKSSKFKAVIVKGKDFVKSKVNSCRDRFSRNSMKEVKKRPSNVTEDESEKGSNSCGNHRGGYSGTPQDQEESNSEQMGMSADIKTIDMSCDKNVKEADWSGQNGNSNYKNEDYMVLQEVYTKYNGVSDGIRVQKHSQEKTDEIKKKNGELADGQKNGNQVEIVVVDEEENDYRNGRNGEEEDQKVLDEAIPLGSEAQSFEKSTRRSSSRTETSQLEVPVDKKLKWLLGNLEQHSFGSDLSQNTATSNQYRETTATSNSSDISVDMLLNERSNDPEEILTNLGFGEGEQGDNPIERIPERFKADKSGAEGVTITDFLGDNPEFSHLLQAISDQQEGGENLDLHTNMDAMMAAGHGNPNYGNMLNSVMHGMKFLNLLSSTKSLNNLAEKSEEHPSILQNPKNREFLAKQGFYDRHKQKCRSEADTKANKLSRTQSLDASEKRKKFQATKSRNYSSLQNVPEQDEVFESHKNGAGNYYSFGTSFGTARTSSFENYRPSMTSMETSTDSFDSGDSPGYTGRHGSSRSEPYLIQSEQVNIADSGIWNTEDSQRSVDEEYLADFTRDSAIQRKSQVERMMSEDSYNVGDDIDILQSPPFSRTGSLESTLTASSIHKLETKSSTLKEHESFDDDVDIYSESYLPDKNSESMENVDSIQRQLVEAESIKKENYSPNKSKPESVSGWKKFQKRYGVEMQINVPSVKTEADMANNNYDFCRNIGNEIPVDGVQTEKPGLGVIGKIESVQSDSSGFAEAEHVMPEPVVIQKVSSLGSSTESDQTFKSSITILPAKSSAPKMSVTSPDGTQSISLDISGCESFSNSSKVDIGVGTDDFSEYLHAPTVSYHLHERDGDDSGTYSENNKSVILTIELPKNWVNSNPNKKIGKPRVISHLYKEIGHPARSQSLDTTDSETNSEVVVMRRHRGQSNYPLERAASDSHVPTDYPPRSSTPHGGHSRSIRDSIMFAESAGSMPTDFPMQLLSTPHGHSRSIRDSIYLAETKQTFFPNQLPPRSVSPTSLSAFSAFNPLPRRTGSDTEHFESDRNLNLSSVSLVSKTDSVSSSCSGSLEYYKLMKLVNQPVSFKTDSKARKGNIRFVPKFNVKEWTQLKKQQQLEEETKLAQHTLQKYKAELNMMESQFLVKTQLVKDDLSYSDREDVQELQFLFGELRKEMLLTEETLANRLDGIHMGNDNYNPMLALDVIRKMTELLREQSYQQQMVTEKDEETMETTHSVTWRSSGSQRLSENKQRGSISDLDSEHSFSSSLSELKETILTEVRQELHDNTQWLQKELQKKERELNALKMELMSTNIKSGTTRKKHFYESDV</sequence>
<reference evidence="4 5" key="1">
    <citation type="submission" date="2020-06" db="EMBL/GenBank/DDBJ databases">
        <authorList>
            <person name="Li R."/>
            <person name="Bekaert M."/>
        </authorList>
    </citation>
    <scope>NUCLEOTIDE SEQUENCE [LARGE SCALE GENOMIC DNA]</scope>
    <source>
        <strain evidence="5">wild</strain>
    </source>
</reference>
<feature type="region of interest" description="Disordered" evidence="2">
    <location>
        <begin position="250"/>
        <end position="331"/>
    </location>
</feature>